<dbReference type="PANTHER" id="PTHR34385">
    <property type="entry name" value="D-ALANYL-D-ALANINE CARBOXYPEPTIDASE"/>
    <property type="match status" value="1"/>
</dbReference>
<name>A0ABT9KC23_9PAST</name>
<dbReference type="Pfam" id="PF02557">
    <property type="entry name" value="VanY"/>
    <property type="match status" value="1"/>
</dbReference>
<protein>
    <submittedName>
        <fullName evidence="2">M15 family metallopeptidase</fullName>
    </submittedName>
</protein>
<dbReference type="SUPFAM" id="SSF55166">
    <property type="entry name" value="Hedgehog/DD-peptidase"/>
    <property type="match status" value="1"/>
</dbReference>
<dbReference type="CDD" id="cd14847">
    <property type="entry name" value="DD-carboxypeptidase_like"/>
    <property type="match status" value="1"/>
</dbReference>
<dbReference type="InterPro" id="IPR003709">
    <property type="entry name" value="VanY-like_core_dom"/>
</dbReference>
<dbReference type="Proteomes" id="UP001224083">
    <property type="component" value="Unassembled WGS sequence"/>
</dbReference>
<evidence type="ECO:0000313" key="2">
    <source>
        <dbReference type="EMBL" id="MDP9499629.1"/>
    </source>
</evidence>
<dbReference type="Gene3D" id="3.30.1380.10">
    <property type="match status" value="1"/>
</dbReference>
<organism evidence="2 3">
    <name type="scientific">Bisgaard Taxon 45</name>
    <dbReference type="NCBI Taxonomy" id="304289"/>
    <lineage>
        <taxon>Bacteria</taxon>
        <taxon>Pseudomonadati</taxon>
        <taxon>Pseudomonadota</taxon>
        <taxon>Gammaproteobacteria</taxon>
        <taxon>Pasteurellales</taxon>
        <taxon>Pasteurellaceae</taxon>
    </lineage>
</organism>
<evidence type="ECO:0000259" key="1">
    <source>
        <dbReference type="Pfam" id="PF02557"/>
    </source>
</evidence>
<sequence>MSIVFTSTQLTGKARTHLVRLPCPFSANHFLHKDCLSAFQGLQQQAAKHGFNLQPASSFRDFQRQQVIWNSKFNGERKVHDDQGNPLNLSPLSDWEKAQAILRWSALPGGSRHHWGTEIDVFDPHLLPPQQTLQLEPWEYEQGGYFVELGQWLREHLAHFDFYLPFTQLAEHKQIGYEPWHISYLPVAQQAQQQFGPEILCEAWQQEDIAGKACLLSHLAQIFHRFFI</sequence>
<gene>
    <name evidence="2" type="ORF">O7M46_01505</name>
</gene>
<dbReference type="InterPro" id="IPR052179">
    <property type="entry name" value="DD-CPase-like"/>
</dbReference>
<comment type="caution">
    <text evidence="2">The sequence shown here is derived from an EMBL/GenBank/DDBJ whole genome shotgun (WGS) entry which is preliminary data.</text>
</comment>
<dbReference type="PANTHER" id="PTHR34385:SF1">
    <property type="entry name" value="PEPTIDOGLYCAN L-ALANYL-D-GLUTAMATE ENDOPEPTIDASE CWLK"/>
    <property type="match status" value="1"/>
</dbReference>
<dbReference type="InterPro" id="IPR009045">
    <property type="entry name" value="Zn_M74/Hedgehog-like"/>
</dbReference>
<accession>A0ABT9KC23</accession>
<feature type="domain" description="D-alanyl-D-alanine carboxypeptidase-like core" evidence="1">
    <location>
        <begin position="29"/>
        <end position="186"/>
    </location>
</feature>
<dbReference type="EMBL" id="JAQAHH010000002">
    <property type="protein sequence ID" value="MDP9499629.1"/>
    <property type="molecule type" value="Genomic_DNA"/>
</dbReference>
<reference evidence="2 3" key="1">
    <citation type="submission" date="2022-12" db="EMBL/GenBank/DDBJ databases">
        <title>Genome sequence of Pasteurellaceae Bisgaard Taxon 45.</title>
        <authorList>
            <person name="Foggin C."/>
            <person name="Rosen L.E."/>
            <person name="Henton M."/>
            <person name="Buys A."/>
            <person name="Floyd T."/>
            <person name="Turner A.D."/>
            <person name="Tarbin J."/>
            <person name="Lloyd A.S."/>
            <person name="Chaitezvi C."/>
            <person name="Ellis R.J."/>
            <person name="Roberts H.C."/>
            <person name="Dastjerdi A."/>
            <person name="Nunez A."/>
            <person name="Van Vliet A.H."/>
            <person name="Steinbach F."/>
        </authorList>
    </citation>
    <scope>NUCLEOTIDE SEQUENCE [LARGE SCALE GENOMIC DNA]</scope>
    <source>
        <strain evidence="2 3">VF20HR</strain>
    </source>
</reference>
<keyword evidence="3" id="KW-1185">Reference proteome</keyword>
<evidence type="ECO:0000313" key="3">
    <source>
        <dbReference type="Proteomes" id="UP001224083"/>
    </source>
</evidence>
<proteinExistence type="predicted"/>